<dbReference type="Proteomes" id="UP001017257">
    <property type="component" value="Plasmid pR24_1"/>
</dbReference>
<evidence type="ECO:0000313" key="2">
    <source>
        <dbReference type="Proteomes" id="UP001017257"/>
    </source>
</evidence>
<proteinExistence type="predicted"/>
<geneLocation type="plasmid" evidence="1 2">
    <name>pR24_1</name>
</geneLocation>
<dbReference type="RefSeq" id="WP_173945898.1">
    <property type="nucleotide sequence ID" value="NZ_CP102846.1"/>
</dbReference>
<keyword evidence="1" id="KW-0614">Plasmid</keyword>
<name>A0ABY5RZ54_9HYPH</name>
<dbReference type="EMBL" id="CP102846">
    <property type="protein sequence ID" value="UVF22531.1"/>
    <property type="molecule type" value="Genomic_DNA"/>
</dbReference>
<keyword evidence="2" id="KW-1185">Reference proteome</keyword>
<protein>
    <recommendedName>
        <fullName evidence="3">BLUF domain-containing protein</fullName>
    </recommendedName>
</protein>
<organism evidence="1 2">
    <name type="scientific">Microvirga terrae</name>
    <dbReference type="NCBI Taxonomy" id="2740529"/>
    <lineage>
        <taxon>Bacteria</taxon>
        <taxon>Pseudomonadati</taxon>
        <taxon>Pseudomonadota</taxon>
        <taxon>Alphaproteobacteria</taxon>
        <taxon>Hyphomicrobiales</taxon>
        <taxon>Methylobacteriaceae</taxon>
        <taxon>Microvirga</taxon>
    </lineage>
</organism>
<evidence type="ECO:0008006" key="3">
    <source>
        <dbReference type="Google" id="ProtNLM"/>
    </source>
</evidence>
<accession>A0ABY5RZ54</accession>
<reference evidence="1" key="1">
    <citation type="submission" date="2022-08" db="EMBL/GenBank/DDBJ databases">
        <title>Microvirga terrae sp. nov., isolated from soil.</title>
        <authorList>
            <person name="Kim K.H."/>
            <person name="Seo Y.L."/>
            <person name="Kim J.M."/>
            <person name="Lee J.K."/>
            <person name="Han D.M."/>
            <person name="Jeon C.O."/>
        </authorList>
    </citation>
    <scope>NUCLEOTIDE SEQUENCE</scope>
    <source>
        <strain evidence="1">R24</strain>
        <plasmid evidence="1">pR24_1</plasmid>
    </source>
</reference>
<evidence type="ECO:0000313" key="1">
    <source>
        <dbReference type="EMBL" id="UVF22531.1"/>
    </source>
</evidence>
<sequence length="125" mass="14373">MTRMFVCWYFSCDHAKAAYHHLVEDRKNSRFNQIAFYGRETYMVVSGRMLKLFSALPKIKADDPLHTTIDTVGAPCKPKTVWVACRSLEPDNIKRYRLELVAFAAQCLIIAAQPQQLMARFACIL</sequence>
<gene>
    <name evidence="1" type="ORF">HPT29_025625</name>
</gene>